<dbReference type="STRING" id="1123014.SAMN02745746_03947"/>
<evidence type="ECO:0000256" key="4">
    <source>
        <dbReference type="ARBA" id="ARBA00022723"/>
    </source>
</evidence>
<dbReference type="SUPFAM" id="SSF102705">
    <property type="entry name" value="NIF3 (NGG1p interacting factor 3)-like"/>
    <property type="match status" value="1"/>
</dbReference>
<evidence type="ECO:0000313" key="7">
    <source>
        <dbReference type="Proteomes" id="UP000192920"/>
    </source>
</evidence>
<feature type="binding site" evidence="5">
    <location>
        <position position="220"/>
    </location>
    <ligand>
        <name>a divalent metal cation</name>
        <dbReference type="ChEBI" id="CHEBI:60240"/>
        <label>1</label>
    </ligand>
</feature>
<feature type="binding site" evidence="5">
    <location>
        <position position="63"/>
    </location>
    <ligand>
        <name>a divalent metal cation</name>
        <dbReference type="ChEBI" id="CHEBI:60240"/>
        <label>1</label>
    </ligand>
</feature>
<name>A0A1Y6CJ80_9NEIS</name>
<gene>
    <name evidence="6" type="ORF">SAMN02745746_03947</name>
</gene>
<dbReference type="Proteomes" id="UP000192920">
    <property type="component" value="Unassembled WGS sequence"/>
</dbReference>
<dbReference type="NCBIfam" id="TIGR00486">
    <property type="entry name" value="YbgI_SA1388"/>
    <property type="match status" value="1"/>
</dbReference>
<dbReference type="AlphaFoldDB" id="A0A1Y6CJ80"/>
<dbReference type="PANTHER" id="PTHR13799">
    <property type="entry name" value="NGG1 INTERACTING FACTOR 3"/>
    <property type="match status" value="1"/>
</dbReference>
<sequence>MQLSELQRVLDAQLEPWRFKDYAPNGLQVEGRAEVRTIVTGVTASQALLDAAISQQADAILVHHGYFWKNEDPRLVGIKKRRLQTLLAHDISLLAYHLPLDAHLELGNNAQLAKELGWQVEGQSGDQGLLWFGAVPQPQRAGDFARAIGTHLGREALLLGSPDKEVRRVAWCTGGAQGYFADAIALGVDVFVTGEVSEQQHHMALEYGVAFVAAGHHATERYGIQALGAWLSNNHEVSVVFADIPNPV</sequence>
<dbReference type="InterPro" id="IPR002678">
    <property type="entry name" value="DUF34/NIF3"/>
</dbReference>
<proteinExistence type="inferred from homology"/>
<protein>
    <recommendedName>
        <fullName evidence="3">GTP cyclohydrolase 1 type 2 homolog</fullName>
    </recommendedName>
</protein>
<dbReference type="Gene3D" id="3.40.1390.30">
    <property type="entry name" value="NIF3 (NGG1p interacting factor 3)-like"/>
    <property type="match status" value="2"/>
</dbReference>
<evidence type="ECO:0000313" key="6">
    <source>
        <dbReference type="EMBL" id="SMF55435.1"/>
    </source>
</evidence>
<keyword evidence="7" id="KW-1185">Reference proteome</keyword>
<evidence type="ECO:0000256" key="1">
    <source>
        <dbReference type="ARBA" id="ARBA00006964"/>
    </source>
</evidence>
<dbReference type="PANTHER" id="PTHR13799:SF14">
    <property type="entry name" value="GTP CYCLOHYDROLASE 1 TYPE 2 HOMOLOG"/>
    <property type="match status" value="1"/>
</dbReference>
<comment type="similarity">
    <text evidence="1">Belongs to the GTP cyclohydrolase I type 2/NIF3 family.</text>
</comment>
<dbReference type="InterPro" id="IPR036069">
    <property type="entry name" value="DUF34/NIF3_sf"/>
</dbReference>
<organism evidence="6 7">
    <name type="scientific">Pseudogulbenkiania subflava DSM 22618</name>
    <dbReference type="NCBI Taxonomy" id="1123014"/>
    <lineage>
        <taxon>Bacteria</taxon>
        <taxon>Pseudomonadati</taxon>
        <taxon>Pseudomonadota</taxon>
        <taxon>Betaproteobacteria</taxon>
        <taxon>Neisseriales</taxon>
        <taxon>Chromobacteriaceae</taxon>
        <taxon>Pseudogulbenkiania</taxon>
    </lineage>
</organism>
<dbReference type="RefSeq" id="WP_085277896.1">
    <property type="nucleotide sequence ID" value="NZ_FXAG01000033.1"/>
</dbReference>
<evidence type="ECO:0000256" key="5">
    <source>
        <dbReference type="PIRSR" id="PIRSR602678-1"/>
    </source>
</evidence>
<dbReference type="GO" id="GO:0046872">
    <property type="term" value="F:metal ion binding"/>
    <property type="evidence" value="ECO:0007669"/>
    <property type="project" value="UniProtKB-KW"/>
</dbReference>
<reference evidence="7" key="1">
    <citation type="submission" date="2017-04" db="EMBL/GenBank/DDBJ databases">
        <authorList>
            <person name="Varghese N."/>
            <person name="Submissions S."/>
        </authorList>
    </citation>
    <scope>NUCLEOTIDE SEQUENCE [LARGE SCALE GENOMIC DNA]</scope>
    <source>
        <strain evidence="7">DSM 22618</strain>
    </source>
</reference>
<dbReference type="EMBL" id="FXAG01000033">
    <property type="protein sequence ID" value="SMF55435.1"/>
    <property type="molecule type" value="Genomic_DNA"/>
</dbReference>
<feature type="binding site" evidence="5">
    <location>
        <position position="101"/>
    </location>
    <ligand>
        <name>a divalent metal cation</name>
        <dbReference type="ChEBI" id="CHEBI:60240"/>
        <label>1</label>
    </ligand>
</feature>
<dbReference type="Pfam" id="PF01784">
    <property type="entry name" value="DUF34_NIF3"/>
    <property type="match status" value="1"/>
</dbReference>
<feature type="binding site" evidence="5">
    <location>
        <position position="216"/>
    </location>
    <ligand>
        <name>a divalent metal cation</name>
        <dbReference type="ChEBI" id="CHEBI:60240"/>
        <label>1</label>
    </ligand>
</feature>
<feature type="binding site" evidence="5">
    <location>
        <position position="64"/>
    </location>
    <ligand>
        <name>a divalent metal cation</name>
        <dbReference type="ChEBI" id="CHEBI:60240"/>
        <label>2</label>
    </ligand>
</feature>
<accession>A0A1Y6CJ80</accession>
<evidence type="ECO:0000256" key="3">
    <source>
        <dbReference type="ARBA" id="ARBA00022112"/>
    </source>
</evidence>
<dbReference type="FunFam" id="3.40.1390.30:FF:000002">
    <property type="entry name" value="Nif3-like dinuclear metal center protein"/>
    <property type="match status" value="1"/>
</dbReference>
<keyword evidence="4 5" id="KW-0479">Metal-binding</keyword>
<comment type="subunit">
    <text evidence="2">Homohexamer.</text>
</comment>
<evidence type="ECO:0000256" key="2">
    <source>
        <dbReference type="ARBA" id="ARBA00011643"/>
    </source>
</evidence>
<dbReference type="GO" id="GO:0005737">
    <property type="term" value="C:cytoplasm"/>
    <property type="evidence" value="ECO:0007669"/>
    <property type="project" value="TreeGrafter"/>
</dbReference>